<dbReference type="Gene3D" id="1.10.260.40">
    <property type="entry name" value="lambda repressor-like DNA-binding domains"/>
    <property type="match status" value="1"/>
</dbReference>
<reference evidence="2 3" key="1">
    <citation type="submission" date="2015-11" db="EMBL/GenBank/DDBJ databases">
        <title>Butyribacter intestini gen. nov., sp. nov., a butyric acid-producing bacterium of the family Lachnospiraceae isolated from the human faeces.</title>
        <authorList>
            <person name="Zou Y."/>
            <person name="Xue W."/>
            <person name="Luo G."/>
            <person name="Lv M."/>
        </authorList>
    </citation>
    <scope>NUCLEOTIDE SEQUENCE [LARGE SCALE GENOMIC DNA]</scope>
    <source>
        <strain evidence="2 3">ACET-33324</strain>
    </source>
</reference>
<protein>
    <submittedName>
        <fullName evidence="2">Transcriptional regulator</fullName>
    </submittedName>
</protein>
<dbReference type="STRING" id="290052.ASU35_01690"/>
<dbReference type="InterPro" id="IPR001387">
    <property type="entry name" value="Cro/C1-type_HTH"/>
</dbReference>
<evidence type="ECO:0000313" key="3">
    <source>
        <dbReference type="Proteomes" id="UP000054874"/>
    </source>
</evidence>
<gene>
    <name evidence="2" type="ORF">ASU35_01690</name>
</gene>
<evidence type="ECO:0000313" key="2">
    <source>
        <dbReference type="EMBL" id="KSV59057.1"/>
    </source>
</evidence>
<dbReference type="Pfam" id="PF13443">
    <property type="entry name" value="HTH_26"/>
    <property type="match status" value="1"/>
</dbReference>
<sequence length="72" mass="8248">MAVSYKRLWKLLIDKDMKKKDLAEKANISSYTINKLNRGDNVNTDTLEKICCALNCSFDDIMEVVSESSEQE</sequence>
<comment type="caution">
    <text evidence="2">The sequence shown here is derived from an EMBL/GenBank/DDBJ whole genome shotgun (WGS) entry which is preliminary data.</text>
</comment>
<evidence type="ECO:0000259" key="1">
    <source>
        <dbReference type="PROSITE" id="PS50943"/>
    </source>
</evidence>
<dbReference type="PANTHER" id="PTHR37301">
    <property type="entry name" value="DNA-BINDING PROTEIN-RELATED"/>
    <property type="match status" value="1"/>
</dbReference>
<dbReference type="PANTHER" id="PTHR37301:SF1">
    <property type="entry name" value="DNA-BINDING PROTEIN"/>
    <property type="match status" value="1"/>
</dbReference>
<dbReference type="CDD" id="cd00093">
    <property type="entry name" value="HTH_XRE"/>
    <property type="match status" value="1"/>
</dbReference>
<keyword evidence="3" id="KW-1185">Reference proteome</keyword>
<accession>A0A0V8QEP0</accession>
<dbReference type="RefSeq" id="WP_058352692.1">
    <property type="nucleotide sequence ID" value="NZ_CABMMD010000153.1"/>
</dbReference>
<dbReference type="InterPro" id="IPR010982">
    <property type="entry name" value="Lambda_DNA-bd_dom_sf"/>
</dbReference>
<dbReference type="EMBL" id="LNAM01000153">
    <property type="protein sequence ID" value="KSV59057.1"/>
    <property type="molecule type" value="Genomic_DNA"/>
</dbReference>
<dbReference type="OrthoDB" id="9804186at2"/>
<name>A0A0V8QEP0_9FIRM</name>
<dbReference type="PROSITE" id="PS50943">
    <property type="entry name" value="HTH_CROC1"/>
    <property type="match status" value="1"/>
</dbReference>
<dbReference type="SMART" id="SM00530">
    <property type="entry name" value="HTH_XRE"/>
    <property type="match status" value="1"/>
</dbReference>
<dbReference type="SUPFAM" id="SSF47413">
    <property type="entry name" value="lambda repressor-like DNA-binding domains"/>
    <property type="match status" value="1"/>
</dbReference>
<dbReference type="GO" id="GO:0003677">
    <property type="term" value="F:DNA binding"/>
    <property type="evidence" value="ECO:0007669"/>
    <property type="project" value="InterPro"/>
</dbReference>
<dbReference type="Proteomes" id="UP000054874">
    <property type="component" value="Unassembled WGS sequence"/>
</dbReference>
<feature type="domain" description="HTH cro/C1-type" evidence="1">
    <location>
        <begin position="8"/>
        <end position="61"/>
    </location>
</feature>
<organism evidence="2 3">
    <name type="scientific">Acetivibrio ethanolgignens</name>
    <dbReference type="NCBI Taxonomy" id="290052"/>
    <lineage>
        <taxon>Bacteria</taxon>
        <taxon>Bacillati</taxon>
        <taxon>Bacillota</taxon>
        <taxon>Clostridia</taxon>
        <taxon>Eubacteriales</taxon>
        <taxon>Oscillospiraceae</taxon>
        <taxon>Acetivibrio</taxon>
    </lineage>
</organism>
<proteinExistence type="predicted"/>
<dbReference type="AlphaFoldDB" id="A0A0V8QEP0"/>